<dbReference type="Proteomes" id="UP000599074">
    <property type="component" value="Unassembled WGS sequence"/>
</dbReference>
<dbReference type="RefSeq" id="WP_168117154.1">
    <property type="nucleotide sequence ID" value="NZ_BOON01000041.1"/>
</dbReference>
<accession>A0A8J3X5J1</accession>
<sequence length="61" mass="6680">MASPTAATTSMPWEANSRAAGLPIDEDNDPRTPDQVYSRHPYGLTENGLREEMGAPSREAY</sequence>
<gene>
    <name evidence="2" type="ORF">Pme01_44100</name>
</gene>
<dbReference type="Pfam" id="PF14891">
    <property type="entry name" value="Peptidase_M91"/>
    <property type="match status" value="1"/>
</dbReference>
<proteinExistence type="predicted"/>
<comment type="caution">
    <text evidence="2">The sequence shown here is derived from an EMBL/GenBank/DDBJ whole genome shotgun (WGS) entry which is preliminary data.</text>
</comment>
<protein>
    <submittedName>
        <fullName evidence="2">Uncharacterized protein</fullName>
    </submittedName>
</protein>
<organism evidence="2 3">
    <name type="scientific">Planosporangium mesophilum</name>
    <dbReference type="NCBI Taxonomy" id="689768"/>
    <lineage>
        <taxon>Bacteria</taxon>
        <taxon>Bacillati</taxon>
        <taxon>Actinomycetota</taxon>
        <taxon>Actinomycetes</taxon>
        <taxon>Micromonosporales</taxon>
        <taxon>Micromonosporaceae</taxon>
        <taxon>Planosporangium</taxon>
    </lineage>
</organism>
<name>A0A8J3X5J1_9ACTN</name>
<evidence type="ECO:0000256" key="1">
    <source>
        <dbReference type="SAM" id="MobiDB-lite"/>
    </source>
</evidence>
<evidence type="ECO:0000313" key="2">
    <source>
        <dbReference type="EMBL" id="GII24813.1"/>
    </source>
</evidence>
<feature type="region of interest" description="Disordered" evidence="1">
    <location>
        <begin position="1"/>
        <end position="61"/>
    </location>
</feature>
<dbReference type="EMBL" id="BOON01000041">
    <property type="protein sequence ID" value="GII24813.1"/>
    <property type="molecule type" value="Genomic_DNA"/>
</dbReference>
<keyword evidence="3" id="KW-1185">Reference proteome</keyword>
<dbReference type="AlphaFoldDB" id="A0A8J3X5J1"/>
<dbReference type="InterPro" id="IPR028208">
    <property type="entry name" value="Effector_pro_NleD-like"/>
</dbReference>
<reference evidence="2" key="1">
    <citation type="submission" date="2021-01" db="EMBL/GenBank/DDBJ databases">
        <title>Whole genome shotgun sequence of Planosporangium mesophilum NBRC 109066.</title>
        <authorList>
            <person name="Komaki H."/>
            <person name="Tamura T."/>
        </authorList>
    </citation>
    <scope>NUCLEOTIDE SEQUENCE</scope>
    <source>
        <strain evidence="2">NBRC 109066</strain>
    </source>
</reference>
<feature type="compositionally biased region" description="Polar residues" evidence="1">
    <location>
        <begin position="1"/>
        <end position="11"/>
    </location>
</feature>
<evidence type="ECO:0000313" key="3">
    <source>
        <dbReference type="Proteomes" id="UP000599074"/>
    </source>
</evidence>